<evidence type="ECO:0000259" key="1">
    <source>
        <dbReference type="Pfam" id="PF12724"/>
    </source>
</evidence>
<dbReference type="InterPro" id="IPR026816">
    <property type="entry name" value="Flavodoxin_dom"/>
</dbReference>
<dbReference type="InterPro" id="IPR029039">
    <property type="entry name" value="Flavoprotein-like_sf"/>
</dbReference>
<reference evidence="2" key="1">
    <citation type="journal article" date="2021" name="PeerJ">
        <title>Extensive microbial diversity within the chicken gut microbiome revealed by metagenomics and culture.</title>
        <authorList>
            <person name="Gilroy R."/>
            <person name="Ravi A."/>
            <person name="Getino M."/>
            <person name="Pursley I."/>
            <person name="Horton D.L."/>
            <person name="Alikhan N.F."/>
            <person name="Baker D."/>
            <person name="Gharbi K."/>
            <person name="Hall N."/>
            <person name="Watson M."/>
            <person name="Adriaenssens E.M."/>
            <person name="Foster-Nyarko E."/>
            <person name="Jarju S."/>
            <person name="Secka A."/>
            <person name="Antonio M."/>
            <person name="Oren A."/>
            <person name="Chaudhuri R.R."/>
            <person name="La Ragione R."/>
            <person name="Hildebrand F."/>
            <person name="Pallen M.J."/>
        </authorList>
    </citation>
    <scope>NUCLEOTIDE SEQUENCE</scope>
    <source>
        <strain evidence="2">ChiBcolR8-3208</strain>
    </source>
</reference>
<comment type="caution">
    <text evidence="2">The sequence shown here is derived from an EMBL/GenBank/DDBJ whole genome shotgun (WGS) entry which is preliminary data.</text>
</comment>
<feature type="domain" description="Flavodoxin" evidence="1">
    <location>
        <begin position="4"/>
        <end position="139"/>
    </location>
</feature>
<evidence type="ECO:0000313" key="3">
    <source>
        <dbReference type="Proteomes" id="UP000824214"/>
    </source>
</evidence>
<dbReference type="EMBL" id="DWXZ01000029">
    <property type="protein sequence ID" value="HJB36795.1"/>
    <property type="molecule type" value="Genomic_DNA"/>
</dbReference>
<proteinExistence type="predicted"/>
<dbReference type="Pfam" id="PF12724">
    <property type="entry name" value="Flavodoxin_5"/>
    <property type="match status" value="1"/>
</dbReference>
<accession>A0A9D2LW34</accession>
<name>A0A9D2LW34_9FIRM</name>
<sequence>MEQLIVYGSQYGTTQRYAERFSELTRLPCISSEAVKDLSCYDRVIHFGGLYAGGVKGLRRTLRALGEHTGLVIVTVGLADVTDEENLANIRNALKRQVPGHLLEKTQVFHLRGGIDYRKLSLKHKAMMTLLYHSVKNQPEEQKTAETRAMIETFNKAVDFVDFSALEPIAGAVR</sequence>
<protein>
    <submittedName>
        <fullName evidence="2">Flavodoxin domain-containing protein</fullName>
    </submittedName>
</protein>
<evidence type="ECO:0000313" key="2">
    <source>
        <dbReference type="EMBL" id="HJB36795.1"/>
    </source>
</evidence>
<dbReference type="AlphaFoldDB" id="A0A9D2LW34"/>
<dbReference type="Proteomes" id="UP000824214">
    <property type="component" value="Unassembled WGS sequence"/>
</dbReference>
<dbReference type="SUPFAM" id="SSF52218">
    <property type="entry name" value="Flavoproteins"/>
    <property type="match status" value="1"/>
</dbReference>
<organism evidence="2 3">
    <name type="scientific">Candidatus Acutalibacter ornithocaccae</name>
    <dbReference type="NCBI Taxonomy" id="2838416"/>
    <lineage>
        <taxon>Bacteria</taxon>
        <taxon>Bacillati</taxon>
        <taxon>Bacillota</taxon>
        <taxon>Clostridia</taxon>
        <taxon>Eubacteriales</taxon>
        <taxon>Acutalibacteraceae</taxon>
        <taxon>Acutalibacter</taxon>
    </lineage>
</organism>
<gene>
    <name evidence="2" type="ORF">H9942_01845</name>
</gene>
<reference evidence="2" key="2">
    <citation type="submission" date="2021-04" db="EMBL/GenBank/DDBJ databases">
        <authorList>
            <person name="Gilroy R."/>
        </authorList>
    </citation>
    <scope>NUCLEOTIDE SEQUENCE</scope>
    <source>
        <strain evidence="2">ChiBcolR8-3208</strain>
    </source>
</reference>